<dbReference type="Pfam" id="PF12799">
    <property type="entry name" value="LRR_4"/>
    <property type="match status" value="1"/>
</dbReference>
<dbReference type="GO" id="GO:0016020">
    <property type="term" value="C:membrane"/>
    <property type="evidence" value="ECO:0007669"/>
    <property type="project" value="UniProtKB-SubCell"/>
</dbReference>
<dbReference type="EMBL" id="BTGU01000002">
    <property type="protein sequence ID" value="GMN29235.1"/>
    <property type="molecule type" value="Genomic_DNA"/>
</dbReference>
<accession>A0AA87ZCU4</accession>
<comment type="caution">
    <text evidence="11">The sequence shown here is derived from an EMBL/GenBank/DDBJ whole genome shotgun (WGS) entry which is preliminary data.</text>
</comment>
<dbReference type="Proteomes" id="UP001187192">
    <property type="component" value="Unassembled WGS sequence"/>
</dbReference>
<dbReference type="FunFam" id="3.80.10.10:FF:000400">
    <property type="entry name" value="Nuclear pore complex protein NUP107"/>
    <property type="match status" value="1"/>
</dbReference>
<gene>
    <name evidence="11" type="ORF">TIFTF001_002359</name>
</gene>
<dbReference type="InterPro" id="IPR053213">
    <property type="entry name" value="RLP29"/>
</dbReference>
<dbReference type="AlphaFoldDB" id="A0AA87ZCU4"/>
<proteinExistence type="inferred from homology"/>
<evidence type="ECO:0000256" key="4">
    <source>
        <dbReference type="ARBA" id="ARBA00022614"/>
    </source>
</evidence>
<keyword evidence="4" id="KW-0433">Leucine-rich repeat</keyword>
<keyword evidence="3" id="KW-0964">Secreted</keyword>
<name>A0AA87ZCU4_FICCA</name>
<evidence type="ECO:0000313" key="12">
    <source>
        <dbReference type="Proteomes" id="UP001187192"/>
    </source>
</evidence>
<protein>
    <submittedName>
        <fullName evidence="11">Uncharacterized protein</fullName>
    </submittedName>
</protein>
<dbReference type="InterPro" id="IPR003591">
    <property type="entry name" value="Leu-rich_rpt_typical-subtyp"/>
</dbReference>
<dbReference type="InterPro" id="IPR001611">
    <property type="entry name" value="Leu-rich_rpt"/>
</dbReference>
<dbReference type="PANTHER" id="PTHR48009">
    <property type="entry name" value="LEUCINE-RICH REPEAT (LRR) FAMILY PROTEIN"/>
    <property type="match status" value="1"/>
</dbReference>
<dbReference type="InterPro" id="IPR025875">
    <property type="entry name" value="Leu-rich_rpt_4"/>
</dbReference>
<feature type="chain" id="PRO_5041666732" evidence="10">
    <location>
        <begin position="25"/>
        <end position="431"/>
    </location>
</feature>
<evidence type="ECO:0000256" key="6">
    <source>
        <dbReference type="ARBA" id="ARBA00022737"/>
    </source>
</evidence>
<keyword evidence="5 10" id="KW-0732">Signal</keyword>
<evidence type="ECO:0000256" key="9">
    <source>
        <dbReference type="ARBA" id="ARBA00038043"/>
    </source>
</evidence>
<dbReference type="FunFam" id="3.80.10.10:FF:000041">
    <property type="entry name" value="LRR receptor-like serine/threonine-protein kinase ERECTA"/>
    <property type="match status" value="1"/>
</dbReference>
<dbReference type="SUPFAM" id="SSF52058">
    <property type="entry name" value="L domain-like"/>
    <property type="match status" value="1"/>
</dbReference>
<comment type="subcellular location">
    <subcellularLocation>
        <location evidence="2">Membrane</location>
    </subcellularLocation>
    <subcellularLocation>
        <location evidence="1">Secreted</location>
        <location evidence="1">Cell wall</location>
    </subcellularLocation>
</comment>
<keyword evidence="8" id="KW-0325">Glycoprotein</keyword>
<evidence type="ECO:0000256" key="7">
    <source>
        <dbReference type="ARBA" id="ARBA00023136"/>
    </source>
</evidence>
<evidence type="ECO:0000256" key="5">
    <source>
        <dbReference type="ARBA" id="ARBA00022729"/>
    </source>
</evidence>
<evidence type="ECO:0000256" key="3">
    <source>
        <dbReference type="ARBA" id="ARBA00022512"/>
    </source>
</evidence>
<reference evidence="11" key="1">
    <citation type="submission" date="2023-07" db="EMBL/GenBank/DDBJ databases">
        <title>draft genome sequence of fig (Ficus carica).</title>
        <authorList>
            <person name="Takahashi T."/>
            <person name="Nishimura K."/>
        </authorList>
    </citation>
    <scope>NUCLEOTIDE SEQUENCE</scope>
</reference>
<dbReference type="InterPro" id="IPR032675">
    <property type="entry name" value="LRR_dom_sf"/>
</dbReference>
<evidence type="ECO:0000256" key="8">
    <source>
        <dbReference type="ARBA" id="ARBA00023180"/>
    </source>
</evidence>
<dbReference type="SMART" id="SM00369">
    <property type="entry name" value="LRR_TYP"/>
    <property type="match status" value="6"/>
</dbReference>
<evidence type="ECO:0000313" key="11">
    <source>
        <dbReference type="EMBL" id="GMN29235.1"/>
    </source>
</evidence>
<keyword evidence="7" id="KW-0472">Membrane</keyword>
<evidence type="ECO:0000256" key="2">
    <source>
        <dbReference type="ARBA" id="ARBA00004370"/>
    </source>
</evidence>
<sequence length="431" mass="47212">MRTHNFSLFSLVFAIILTWLSLRGESKTYWGDIQVLKGLQSELDPDSVNPGSCVSSWDFKLDPCDNLFSDKFTCGFRCDSVDESGTSRITELALDQAGYSGSLSSLSFHLPYLETLDLSNNFFSGPLPNSLSNLTRLRRLGLSGNSFSGEIPASSIGNLTSLEELFLDNNRLEGEIPASLNSLKSLKRLELQSNNFSGEFPDLGSLENLVFLDASNNLISGEIPENLPASLVEISLRNNSLEGKIPWSVKSLGFLQVMDLSHNRLGDSVPSFLFTHQSLQQLTLSSNKFTSVQSPVFQYGVVGSELIALDLNDNEIGGLLPSFFCLMPKLSALSLENNKFTGMIPTQYAIKTVRPGSGVSPFTRLLLGQNYLLGPIPGPLTLLKPGSAHVELTGNCLFQCPEIFFFCQGGEQKSLIECKAFGPIIPRRKKI</sequence>
<keyword evidence="6" id="KW-0677">Repeat</keyword>
<dbReference type="Gene3D" id="3.80.10.10">
    <property type="entry name" value="Ribonuclease Inhibitor"/>
    <property type="match status" value="3"/>
</dbReference>
<dbReference type="Pfam" id="PF13855">
    <property type="entry name" value="LRR_8"/>
    <property type="match status" value="2"/>
</dbReference>
<evidence type="ECO:0000256" key="10">
    <source>
        <dbReference type="SAM" id="SignalP"/>
    </source>
</evidence>
<keyword evidence="12" id="KW-1185">Reference proteome</keyword>
<evidence type="ECO:0000256" key="1">
    <source>
        <dbReference type="ARBA" id="ARBA00004191"/>
    </source>
</evidence>
<dbReference type="PANTHER" id="PTHR48009:SF7">
    <property type="entry name" value="LEUCINE-RICH REPEAT (LRR) FAMILY PROTEIN"/>
    <property type="match status" value="1"/>
</dbReference>
<keyword evidence="3" id="KW-0134">Cell wall</keyword>
<comment type="similarity">
    <text evidence="9">Belongs to the polygalacturonase-inhibiting protein family.</text>
</comment>
<feature type="signal peptide" evidence="10">
    <location>
        <begin position="1"/>
        <end position="24"/>
    </location>
</feature>
<organism evidence="11 12">
    <name type="scientific">Ficus carica</name>
    <name type="common">Common fig</name>
    <dbReference type="NCBI Taxonomy" id="3494"/>
    <lineage>
        <taxon>Eukaryota</taxon>
        <taxon>Viridiplantae</taxon>
        <taxon>Streptophyta</taxon>
        <taxon>Embryophyta</taxon>
        <taxon>Tracheophyta</taxon>
        <taxon>Spermatophyta</taxon>
        <taxon>Magnoliopsida</taxon>
        <taxon>eudicotyledons</taxon>
        <taxon>Gunneridae</taxon>
        <taxon>Pentapetalae</taxon>
        <taxon>rosids</taxon>
        <taxon>fabids</taxon>
        <taxon>Rosales</taxon>
        <taxon>Moraceae</taxon>
        <taxon>Ficeae</taxon>
        <taxon>Ficus</taxon>
    </lineage>
</organism>
<dbReference type="Pfam" id="PF00560">
    <property type="entry name" value="LRR_1"/>
    <property type="match status" value="3"/>
</dbReference>